<dbReference type="GO" id="GO:0007160">
    <property type="term" value="P:cell-matrix adhesion"/>
    <property type="evidence" value="ECO:0007669"/>
    <property type="project" value="TreeGrafter"/>
</dbReference>
<sequence>MMNCSAVICYIGLMHIYETVYINISIGIRRDVLQTLKVSNLLGLVSYGSLMEPSYKSYSSMTYFKDIRTTTYISYKSLLRKSASWWILVISICSGLLLLYVITVILWKLGFFRRKKKEELQNLIRSTESERELLSADSISAGSSDVMVLPASQLSYDQSSHHVNHNAIAHLQYPERDRLFYYPHLEPESPEDNRFDRHSHFVSRSLNRRDPHHPPPSYFHTLQHNQTSSFRRVPRPRPKCHSRTQRLSNGNTNNNNKNSIDTDEPDIWVAPPPAPIQPPSFDNNTYLEPFEPLESKA</sequence>
<keyword evidence="2" id="KW-1133">Transmembrane helix</keyword>
<name>A0AAV4ICB1_9GAST</name>
<feature type="compositionally biased region" description="Polar residues" evidence="1">
    <location>
        <begin position="220"/>
        <end position="230"/>
    </location>
</feature>
<comment type="caution">
    <text evidence="3">The sequence shown here is derived from an EMBL/GenBank/DDBJ whole genome shotgun (WGS) entry which is preliminary data.</text>
</comment>
<feature type="transmembrane region" description="Helical" evidence="2">
    <location>
        <begin position="85"/>
        <end position="107"/>
    </location>
</feature>
<organism evidence="3 4">
    <name type="scientific">Elysia marginata</name>
    <dbReference type="NCBI Taxonomy" id="1093978"/>
    <lineage>
        <taxon>Eukaryota</taxon>
        <taxon>Metazoa</taxon>
        <taxon>Spiralia</taxon>
        <taxon>Lophotrochozoa</taxon>
        <taxon>Mollusca</taxon>
        <taxon>Gastropoda</taxon>
        <taxon>Heterobranchia</taxon>
        <taxon>Euthyneura</taxon>
        <taxon>Panpulmonata</taxon>
        <taxon>Sacoglossa</taxon>
        <taxon>Placobranchoidea</taxon>
        <taxon>Plakobranchidae</taxon>
        <taxon>Elysia</taxon>
    </lineage>
</organism>
<keyword evidence="2" id="KW-0812">Transmembrane</keyword>
<feature type="region of interest" description="Disordered" evidence="1">
    <location>
        <begin position="204"/>
        <end position="297"/>
    </location>
</feature>
<dbReference type="Gene3D" id="1.20.5.930">
    <property type="entry name" value="Bicelle-embedded integrin alpha(iib) transmembrane segment"/>
    <property type="match status" value="1"/>
</dbReference>
<evidence type="ECO:0000256" key="1">
    <source>
        <dbReference type="SAM" id="MobiDB-lite"/>
    </source>
</evidence>
<keyword evidence="3" id="KW-0401">Integrin</keyword>
<evidence type="ECO:0000313" key="4">
    <source>
        <dbReference type="Proteomes" id="UP000762676"/>
    </source>
</evidence>
<accession>A0AAV4ICB1</accession>
<dbReference type="InterPro" id="IPR018184">
    <property type="entry name" value="Integrin_alpha_C_CS"/>
</dbReference>
<dbReference type="GO" id="GO:0098609">
    <property type="term" value="P:cell-cell adhesion"/>
    <property type="evidence" value="ECO:0007669"/>
    <property type="project" value="TreeGrafter"/>
</dbReference>
<dbReference type="GO" id="GO:0005178">
    <property type="term" value="F:integrin binding"/>
    <property type="evidence" value="ECO:0007669"/>
    <property type="project" value="TreeGrafter"/>
</dbReference>
<reference evidence="3 4" key="1">
    <citation type="journal article" date="2021" name="Elife">
        <title>Chloroplast acquisition without the gene transfer in kleptoplastic sea slugs, Plakobranchus ocellatus.</title>
        <authorList>
            <person name="Maeda T."/>
            <person name="Takahashi S."/>
            <person name="Yoshida T."/>
            <person name="Shimamura S."/>
            <person name="Takaki Y."/>
            <person name="Nagai Y."/>
            <person name="Toyoda A."/>
            <person name="Suzuki Y."/>
            <person name="Arimoto A."/>
            <person name="Ishii H."/>
            <person name="Satoh N."/>
            <person name="Nishiyama T."/>
            <person name="Hasebe M."/>
            <person name="Maruyama T."/>
            <person name="Minagawa J."/>
            <person name="Obokata J."/>
            <person name="Shigenobu S."/>
        </authorList>
    </citation>
    <scope>NUCLEOTIDE SEQUENCE [LARGE SCALE GENOMIC DNA]</scope>
</reference>
<dbReference type="PROSITE" id="PS00242">
    <property type="entry name" value="INTEGRIN_ALPHA"/>
    <property type="match status" value="1"/>
</dbReference>
<feature type="compositionally biased region" description="Low complexity" evidence="1">
    <location>
        <begin position="249"/>
        <end position="258"/>
    </location>
</feature>
<dbReference type="GO" id="GO:0033627">
    <property type="term" value="P:cell adhesion mediated by integrin"/>
    <property type="evidence" value="ECO:0007669"/>
    <property type="project" value="TreeGrafter"/>
</dbReference>
<dbReference type="Proteomes" id="UP000762676">
    <property type="component" value="Unassembled WGS sequence"/>
</dbReference>
<dbReference type="PANTHER" id="PTHR23220">
    <property type="entry name" value="INTEGRIN ALPHA"/>
    <property type="match status" value="1"/>
</dbReference>
<keyword evidence="2" id="KW-0472">Membrane</keyword>
<dbReference type="GO" id="GO:0007229">
    <property type="term" value="P:integrin-mediated signaling pathway"/>
    <property type="evidence" value="ECO:0007669"/>
    <property type="project" value="UniProtKB-KW"/>
</dbReference>
<gene>
    <name evidence="3" type="ORF">ElyMa_004733900</name>
</gene>
<protein>
    <submittedName>
        <fullName evidence="3">Integrin, alpha 6</fullName>
    </submittedName>
</protein>
<dbReference type="EMBL" id="BMAT01009500">
    <property type="protein sequence ID" value="GFS07525.1"/>
    <property type="molecule type" value="Genomic_DNA"/>
</dbReference>
<proteinExistence type="predicted"/>
<dbReference type="GO" id="GO:0008305">
    <property type="term" value="C:integrin complex"/>
    <property type="evidence" value="ECO:0007669"/>
    <property type="project" value="TreeGrafter"/>
</dbReference>
<dbReference type="PANTHER" id="PTHR23220:SF122">
    <property type="entry name" value="INTEGRIN ALPHA-PS1"/>
    <property type="match status" value="1"/>
</dbReference>
<evidence type="ECO:0000256" key="2">
    <source>
        <dbReference type="SAM" id="Phobius"/>
    </source>
</evidence>
<keyword evidence="4" id="KW-1185">Reference proteome</keyword>
<dbReference type="AlphaFoldDB" id="A0AAV4ICB1"/>
<feature type="compositionally biased region" description="Basic residues" evidence="1">
    <location>
        <begin position="232"/>
        <end position="244"/>
    </location>
</feature>
<evidence type="ECO:0000313" key="3">
    <source>
        <dbReference type="EMBL" id="GFS07525.1"/>
    </source>
</evidence>
<dbReference type="GO" id="GO:0009897">
    <property type="term" value="C:external side of plasma membrane"/>
    <property type="evidence" value="ECO:0007669"/>
    <property type="project" value="TreeGrafter"/>
</dbReference>